<name>A0AAQ4EAW2_AMBAM</name>
<evidence type="ECO:0000313" key="10">
    <source>
        <dbReference type="Proteomes" id="UP001321473"/>
    </source>
</evidence>
<dbReference type="GO" id="GO:0016787">
    <property type="term" value="F:hydrolase activity"/>
    <property type="evidence" value="ECO:0007669"/>
    <property type="project" value="UniProtKB-KW"/>
</dbReference>
<dbReference type="GO" id="GO:0046872">
    <property type="term" value="F:metal ion binding"/>
    <property type="evidence" value="ECO:0007669"/>
    <property type="project" value="UniProtKB-KW"/>
</dbReference>
<keyword evidence="5" id="KW-0479">Metal-binding</keyword>
<evidence type="ECO:0000256" key="7">
    <source>
        <dbReference type="ARBA" id="ARBA00023242"/>
    </source>
</evidence>
<comment type="cofactor">
    <cofactor evidence="1">
        <name>a divalent metal cation</name>
        <dbReference type="ChEBI" id="CHEBI:60240"/>
    </cofactor>
</comment>
<evidence type="ECO:0000259" key="8">
    <source>
        <dbReference type="Pfam" id="PF13359"/>
    </source>
</evidence>
<evidence type="ECO:0000256" key="6">
    <source>
        <dbReference type="ARBA" id="ARBA00022801"/>
    </source>
</evidence>
<evidence type="ECO:0000256" key="2">
    <source>
        <dbReference type="ARBA" id="ARBA00004123"/>
    </source>
</evidence>
<protein>
    <recommendedName>
        <fullName evidence="8">DDE Tnp4 domain-containing protein</fullName>
    </recommendedName>
</protein>
<keyword evidence="4" id="KW-0540">Nuclease</keyword>
<proteinExistence type="inferred from homology"/>
<reference evidence="9 10" key="1">
    <citation type="journal article" date="2023" name="Arcadia Sci">
        <title>De novo assembly of a long-read Amblyomma americanum tick genome.</title>
        <authorList>
            <person name="Chou S."/>
            <person name="Poskanzer K.E."/>
            <person name="Rollins M."/>
            <person name="Thuy-Boun P.S."/>
        </authorList>
    </citation>
    <scope>NUCLEOTIDE SEQUENCE [LARGE SCALE GENOMIC DNA]</scope>
    <source>
        <strain evidence="9">F_SG_1</strain>
        <tissue evidence="9">Salivary glands</tissue>
    </source>
</reference>
<sequence>MSQFVRTDAWIAGFPNVVGCIDGTYVCMRCPDKVKSTYVNRHDQVSLTMQGICDSRCRFLDVFTGTPSKIHDARVLRLSTVQEELPVVCENNYHILGDAAYPIREYMITPFRNYGTMTRAMISFNYRHAATRVKIENAFGMLKKRFRQLRFVEFHTVDKITQLILSCCVLHNICLDAGDCDVPSDDDMDGRHCRHKQGDSATDQQTHCS</sequence>
<feature type="domain" description="DDE Tnp4" evidence="8">
    <location>
        <begin position="21"/>
        <end position="172"/>
    </location>
</feature>
<dbReference type="InterPro" id="IPR045249">
    <property type="entry name" value="HARBI1-like"/>
</dbReference>
<accession>A0AAQ4EAW2</accession>
<evidence type="ECO:0000313" key="9">
    <source>
        <dbReference type="EMBL" id="KAK8771866.1"/>
    </source>
</evidence>
<evidence type="ECO:0000256" key="1">
    <source>
        <dbReference type="ARBA" id="ARBA00001968"/>
    </source>
</evidence>
<evidence type="ECO:0000256" key="3">
    <source>
        <dbReference type="ARBA" id="ARBA00006958"/>
    </source>
</evidence>
<comment type="similarity">
    <text evidence="3">Belongs to the HARBI1 family.</text>
</comment>
<dbReference type="AlphaFoldDB" id="A0AAQ4EAW2"/>
<comment type="subcellular location">
    <subcellularLocation>
        <location evidence="2">Nucleus</location>
    </subcellularLocation>
</comment>
<dbReference type="InterPro" id="IPR027806">
    <property type="entry name" value="HARBI1_dom"/>
</dbReference>
<comment type="caution">
    <text evidence="9">The sequence shown here is derived from an EMBL/GenBank/DDBJ whole genome shotgun (WGS) entry which is preliminary data.</text>
</comment>
<keyword evidence="6" id="KW-0378">Hydrolase</keyword>
<dbReference type="GO" id="GO:0005634">
    <property type="term" value="C:nucleus"/>
    <property type="evidence" value="ECO:0007669"/>
    <property type="project" value="UniProtKB-SubCell"/>
</dbReference>
<evidence type="ECO:0000256" key="5">
    <source>
        <dbReference type="ARBA" id="ARBA00022723"/>
    </source>
</evidence>
<gene>
    <name evidence="9" type="ORF">V5799_024894</name>
</gene>
<dbReference type="GO" id="GO:0004518">
    <property type="term" value="F:nuclease activity"/>
    <property type="evidence" value="ECO:0007669"/>
    <property type="project" value="UniProtKB-KW"/>
</dbReference>
<dbReference type="EMBL" id="JARKHS020019202">
    <property type="protein sequence ID" value="KAK8771866.1"/>
    <property type="molecule type" value="Genomic_DNA"/>
</dbReference>
<evidence type="ECO:0000256" key="4">
    <source>
        <dbReference type="ARBA" id="ARBA00022722"/>
    </source>
</evidence>
<organism evidence="9 10">
    <name type="scientific">Amblyomma americanum</name>
    <name type="common">Lone star tick</name>
    <dbReference type="NCBI Taxonomy" id="6943"/>
    <lineage>
        <taxon>Eukaryota</taxon>
        <taxon>Metazoa</taxon>
        <taxon>Ecdysozoa</taxon>
        <taxon>Arthropoda</taxon>
        <taxon>Chelicerata</taxon>
        <taxon>Arachnida</taxon>
        <taxon>Acari</taxon>
        <taxon>Parasitiformes</taxon>
        <taxon>Ixodida</taxon>
        <taxon>Ixodoidea</taxon>
        <taxon>Ixodidae</taxon>
        <taxon>Amblyomminae</taxon>
        <taxon>Amblyomma</taxon>
    </lineage>
</organism>
<keyword evidence="10" id="KW-1185">Reference proteome</keyword>
<dbReference type="Pfam" id="PF13359">
    <property type="entry name" value="DDE_Tnp_4"/>
    <property type="match status" value="1"/>
</dbReference>
<dbReference type="PANTHER" id="PTHR22930:SF85">
    <property type="entry name" value="GH03217P-RELATED"/>
    <property type="match status" value="1"/>
</dbReference>
<keyword evidence="7" id="KW-0539">Nucleus</keyword>
<dbReference type="PANTHER" id="PTHR22930">
    <property type="match status" value="1"/>
</dbReference>
<dbReference type="Proteomes" id="UP001321473">
    <property type="component" value="Unassembled WGS sequence"/>
</dbReference>